<proteinExistence type="predicted"/>
<evidence type="ECO:0000313" key="2">
    <source>
        <dbReference type="Proteomes" id="UP000629365"/>
    </source>
</evidence>
<dbReference type="Proteomes" id="UP000629365">
    <property type="component" value="Unassembled WGS sequence"/>
</dbReference>
<protein>
    <recommendedName>
        <fullName evidence="3">DUF559 domain-containing protein</fullName>
    </recommendedName>
</protein>
<reference evidence="2" key="1">
    <citation type="journal article" date="2019" name="Int. J. Syst. Evol. Microbiol.">
        <title>The Global Catalogue of Microorganisms (GCM) 10K type strain sequencing project: providing services to taxonomists for standard genome sequencing and annotation.</title>
        <authorList>
            <consortium name="The Broad Institute Genomics Platform"/>
            <consortium name="The Broad Institute Genome Sequencing Center for Infectious Disease"/>
            <person name="Wu L."/>
            <person name="Ma J."/>
        </authorList>
    </citation>
    <scope>NUCLEOTIDE SEQUENCE [LARGE SCALE GENOMIC DNA]</scope>
    <source>
        <strain evidence="2">CCM 7640</strain>
    </source>
</reference>
<sequence length="287" mass="32031">MSGRDITEAVRSGHLLRLRRDRYARVPIDEDVAEAVRVGGHLSCLSLLKSMGIFVLVCTGLHVQITQGTSRIRKPKFRTTRLHWNPVRECETIHAAHLHDALRQAIRCQSARAALATLDSVLHHKLMTLNQLEGVFSTLPARYGVLLSLVDPTAASGPETFMRLILRALGLRYETQVHLPGVGYVDFLVEGWLIIECDSKEWHEGWDKQVEDRHRDIAAAKLGCVTIRPLASEILHDSARVRESVASVIEVLGPRFMPDAVRNSSKTRSSVSCTRAKATILAKLEEL</sequence>
<evidence type="ECO:0000313" key="1">
    <source>
        <dbReference type="EMBL" id="GGD68157.1"/>
    </source>
</evidence>
<keyword evidence="2" id="KW-1185">Reference proteome</keyword>
<gene>
    <name evidence="1" type="ORF">GCM10007269_09100</name>
</gene>
<accession>A0ABQ1RES7</accession>
<dbReference type="Gene3D" id="3.40.960.10">
    <property type="entry name" value="VSR Endonuclease"/>
    <property type="match status" value="1"/>
</dbReference>
<dbReference type="EMBL" id="BMCM01000001">
    <property type="protein sequence ID" value="GGD68157.1"/>
    <property type="molecule type" value="Genomic_DNA"/>
</dbReference>
<organism evidence="1 2">
    <name type="scientific">Microbacterium murale</name>
    <dbReference type="NCBI Taxonomy" id="1081040"/>
    <lineage>
        <taxon>Bacteria</taxon>
        <taxon>Bacillati</taxon>
        <taxon>Actinomycetota</taxon>
        <taxon>Actinomycetes</taxon>
        <taxon>Micrococcales</taxon>
        <taxon>Microbacteriaceae</taxon>
        <taxon>Microbacterium</taxon>
    </lineage>
</organism>
<evidence type="ECO:0008006" key="3">
    <source>
        <dbReference type="Google" id="ProtNLM"/>
    </source>
</evidence>
<name>A0ABQ1RES7_9MICO</name>
<dbReference type="RefSeq" id="WP_188435356.1">
    <property type="nucleotide sequence ID" value="NZ_BMCM01000001.1"/>
</dbReference>
<comment type="caution">
    <text evidence="1">The sequence shown here is derived from an EMBL/GenBank/DDBJ whole genome shotgun (WGS) entry which is preliminary data.</text>
</comment>